<dbReference type="Proteomes" id="UP000054632">
    <property type="component" value="Unassembled WGS sequence"/>
</dbReference>
<name>A0A0V1ECY6_TRIPS</name>
<dbReference type="AlphaFoldDB" id="A0A0V1ECY6"/>
<proteinExistence type="predicted"/>
<organism evidence="1 2">
    <name type="scientific">Trichinella pseudospiralis</name>
    <name type="common">Parasitic roundworm</name>
    <dbReference type="NCBI Taxonomy" id="6337"/>
    <lineage>
        <taxon>Eukaryota</taxon>
        <taxon>Metazoa</taxon>
        <taxon>Ecdysozoa</taxon>
        <taxon>Nematoda</taxon>
        <taxon>Enoplea</taxon>
        <taxon>Dorylaimia</taxon>
        <taxon>Trichinellida</taxon>
        <taxon>Trichinellidae</taxon>
        <taxon>Trichinella</taxon>
    </lineage>
</organism>
<evidence type="ECO:0000313" key="1">
    <source>
        <dbReference type="EMBL" id="KRY71441.1"/>
    </source>
</evidence>
<evidence type="ECO:0000313" key="2">
    <source>
        <dbReference type="Proteomes" id="UP000054632"/>
    </source>
</evidence>
<gene>
    <name evidence="1" type="ORF">T4A_13833</name>
</gene>
<protein>
    <submittedName>
        <fullName evidence="1">Uncharacterized protein</fullName>
    </submittedName>
</protein>
<comment type="caution">
    <text evidence="1">The sequence shown here is derived from an EMBL/GenBank/DDBJ whole genome shotgun (WGS) entry which is preliminary data.</text>
</comment>
<accession>A0A0V1ECY6</accession>
<dbReference type="EMBL" id="JYDR01000058">
    <property type="protein sequence ID" value="KRY71441.1"/>
    <property type="molecule type" value="Genomic_DNA"/>
</dbReference>
<reference evidence="1 2" key="1">
    <citation type="submission" date="2015-01" db="EMBL/GenBank/DDBJ databases">
        <title>Evolution of Trichinella species and genotypes.</title>
        <authorList>
            <person name="Korhonen P.K."/>
            <person name="Edoardo P."/>
            <person name="Giuseppe L.R."/>
            <person name="Gasser R.B."/>
        </authorList>
    </citation>
    <scope>NUCLEOTIDE SEQUENCE [LARGE SCALE GENOMIC DNA]</scope>
    <source>
        <strain evidence="1">ISS13</strain>
    </source>
</reference>
<sequence>MYAEERQNQVPSLVRSRAVSDCVLALHEKHFKMNGKEFADNLFIIIQMQDIFANNRSLYNYSLKTNGRTSSPGNLLFIFQASLQQIHYYIANIILKNEASIEEFFGSLFFYHINMTLRLETFGLFNLKLLHLFYDESELNFCKKNFFAASTHLE</sequence>